<dbReference type="AlphaFoldDB" id="A0AAN7MRH5"/>
<dbReference type="GO" id="GO:0008168">
    <property type="term" value="F:methyltransferase activity"/>
    <property type="evidence" value="ECO:0007669"/>
    <property type="project" value="UniProtKB-KW"/>
</dbReference>
<evidence type="ECO:0000313" key="5">
    <source>
        <dbReference type="Proteomes" id="UP001346149"/>
    </source>
</evidence>
<evidence type="ECO:0000313" key="4">
    <source>
        <dbReference type="EMBL" id="KAK4800395.1"/>
    </source>
</evidence>
<keyword evidence="2" id="KW-0808">Transferase</keyword>
<evidence type="ECO:0000256" key="2">
    <source>
        <dbReference type="ARBA" id="ARBA00022679"/>
    </source>
</evidence>
<reference evidence="4 5" key="1">
    <citation type="journal article" date="2023" name="Hortic Res">
        <title>Pangenome of water caltrop reveals structural variations and asymmetric subgenome divergence after allopolyploidization.</title>
        <authorList>
            <person name="Zhang X."/>
            <person name="Chen Y."/>
            <person name="Wang L."/>
            <person name="Yuan Y."/>
            <person name="Fang M."/>
            <person name="Shi L."/>
            <person name="Lu R."/>
            <person name="Comes H.P."/>
            <person name="Ma Y."/>
            <person name="Chen Y."/>
            <person name="Huang G."/>
            <person name="Zhou Y."/>
            <person name="Zheng Z."/>
            <person name="Qiu Y."/>
        </authorList>
    </citation>
    <scope>NUCLEOTIDE SEQUENCE [LARGE SCALE GENOMIC DNA]</scope>
    <source>
        <strain evidence="4">F231</strain>
    </source>
</reference>
<evidence type="ECO:0000256" key="1">
    <source>
        <dbReference type="ARBA" id="ARBA00022603"/>
    </source>
</evidence>
<evidence type="ECO:0000256" key="3">
    <source>
        <dbReference type="ARBA" id="ARBA00023180"/>
    </source>
</evidence>
<name>A0AAN7MRH5_TRANT</name>
<dbReference type="InterPro" id="IPR004159">
    <property type="entry name" value="Put_SAM_MeTrfase"/>
</dbReference>
<keyword evidence="1" id="KW-0489">Methyltransferase</keyword>
<keyword evidence="5" id="KW-1185">Reference proteome</keyword>
<sequence length="131" mass="15331">MKYVLLEMDRILRPNGYAIIRESSYLIDAISSTAKGMRWGCRKDNTEENLEESVLFKLYIMRKDATMSTVCHIYISNVYVERQVQNFLKPSKELDPMEVQGTTYFLSLLPHRDCRKRSPFFLASFQSELSS</sequence>
<protein>
    <recommendedName>
        <fullName evidence="6">Methyltransferase</fullName>
    </recommendedName>
</protein>
<comment type="caution">
    <text evidence="4">The sequence shown here is derived from an EMBL/GenBank/DDBJ whole genome shotgun (WGS) entry which is preliminary data.</text>
</comment>
<keyword evidence="3" id="KW-0325">Glycoprotein</keyword>
<accession>A0AAN7MRH5</accession>
<dbReference type="GO" id="GO:0032259">
    <property type="term" value="P:methylation"/>
    <property type="evidence" value="ECO:0007669"/>
    <property type="project" value="UniProtKB-KW"/>
</dbReference>
<organism evidence="4 5">
    <name type="scientific">Trapa natans</name>
    <name type="common">Water chestnut</name>
    <dbReference type="NCBI Taxonomy" id="22666"/>
    <lineage>
        <taxon>Eukaryota</taxon>
        <taxon>Viridiplantae</taxon>
        <taxon>Streptophyta</taxon>
        <taxon>Embryophyta</taxon>
        <taxon>Tracheophyta</taxon>
        <taxon>Spermatophyta</taxon>
        <taxon>Magnoliopsida</taxon>
        <taxon>eudicotyledons</taxon>
        <taxon>Gunneridae</taxon>
        <taxon>Pentapetalae</taxon>
        <taxon>rosids</taxon>
        <taxon>malvids</taxon>
        <taxon>Myrtales</taxon>
        <taxon>Lythraceae</taxon>
        <taxon>Trapa</taxon>
    </lineage>
</organism>
<proteinExistence type="predicted"/>
<dbReference type="Pfam" id="PF03141">
    <property type="entry name" value="Methyltransf_29"/>
    <property type="match status" value="1"/>
</dbReference>
<evidence type="ECO:0008006" key="6">
    <source>
        <dbReference type="Google" id="ProtNLM"/>
    </source>
</evidence>
<dbReference type="EMBL" id="JAXQNO010000003">
    <property type="protein sequence ID" value="KAK4800395.1"/>
    <property type="molecule type" value="Genomic_DNA"/>
</dbReference>
<dbReference type="Proteomes" id="UP001346149">
    <property type="component" value="Unassembled WGS sequence"/>
</dbReference>
<gene>
    <name evidence="4" type="ORF">SAY86_020882</name>
</gene>